<evidence type="ECO:0000313" key="2">
    <source>
        <dbReference type="Proteomes" id="UP001152747"/>
    </source>
</evidence>
<evidence type="ECO:0000313" key="1">
    <source>
        <dbReference type="EMBL" id="CAI5440845.1"/>
    </source>
</evidence>
<comment type="caution">
    <text evidence="1">The sequence shown here is derived from an EMBL/GenBank/DDBJ whole genome shotgun (WGS) entry which is preliminary data.</text>
</comment>
<dbReference type="Proteomes" id="UP001152747">
    <property type="component" value="Unassembled WGS sequence"/>
</dbReference>
<reference evidence="1" key="1">
    <citation type="submission" date="2022-11" db="EMBL/GenBank/DDBJ databases">
        <authorList>
            <person name="Kikuchi T."/>
        </authorList>
    </citation>
    <scope>NUCLEOTIDE SEQUENCE</scope>
    <source>
        <strain evidence="1">PS1010</strain>
    </source>
</reference>
<name>A0A9P1MXY5_9PELO</name>
<gene>
    <name evidence="1" type="ORF">CAMP_LOCUS3482</name>
</gene>
<sequence>MDLSDYQRVVQNIRRPIFMQHSKRITIPLNELDDLATDVYKSFQNGPMHSYYERLTLENFVKMIRYCLKVRLNYVAPVPKIDISNYDHIKLPKIIADVMNVYGAFKSSFGLQFFPIAGEEGDEDDVWDKYCDLFNFPSVKTSGFSKNHNGTPAWMLKVSIHTDFYSTIIRSQVSFQPIDAFFGALISTNRDCVAFEGRTEFSFYTTIPSSARRLRCGCGPHYSDFLDALWIAQNERVTELTQANAQSFLQTELNSQMTMLRLLCDFGDAVATQHQHLNVLELEEQVE</sequence>
<keyword evidence="2" id="KW-1185">Reference proteome</keyword>
<organism evidence="1 2">
    <name type="scientific">Caenorhabditis angaria</name>
    <dbReference type="NCBI Taxonomy" id="860376"/>
    <lineage>
        <taxon>Eukaryota</taxon>
        <taxon>Metazoa</taxon>
        <taxon>Ecdysozoa</taxon>
        <taxon>Nematoda</taxon>
        <taxon>Chromadorea</taxon>
        <taxon>Rhabditida</taxon>
        <taxon>Rhabditina</taxon>
        <taxon>Rhabditomorpha</taxon>
        <taxon>Rhabditoidea</taxon>
        <taxon>Rhabditidae</taxon>
        <taxon>Peloderinae</taxon>
        <taxon>Caenorhabditis</taxon>
    </lineage>
</organism>
<dbReference type="EMBL" id="CANHGI010000002">
    <property type="protein sequence ID" value="CAI5440845.1"/>
    <property type="molecule type" value="Genomic_DNA"/>
</dbReference>
<protein>
    <submittedName>
        <fullName evidence="1">Uncharacterized protein</fullName>
    </submittedName>
</protein>
<proteinExistence type="predicted"/>
<accession>A0A9P1MXY5</accession>
<dbReference type="AlphaFoldDB" id="A0A9P1MXY5"/>